<dbReference type="GO" id="GO:0055130">
    <property type="term" value="P:D-alanine catabolic process"/>
    <property type="evidence" value="ECO:0007669"/>
    <property type="project" value="TreeGrafter"/>
</dbReference>
<comment type="similarity">
    <text evidence="1">Belongs to the DadA oxidoreductase family.</text>
</comment>
<dbReference type="GO" id="GO:0005886">
    <property type="term" value="C:plasma membrane"/>
    <property type="evidence" value="ECO:0007669"/>
    <property type="project" value="TreeGrafter"/>
</dbReference>
<organism evidence="4 5">
    <name type="scientific">Pseudaquabacterium pictum</name>
    <dbReference type="NCBI Taxonomy" id="2315236"/>
    <lineage>
        <taxon>Bacteria</taxon>
        <taxon>Pseudomonadati</taxon>
        <taxon>Pseudomonadota</taxon>
        <taxon>Betaproteobacteria</taxon>
        <taxon>Burkholderiales</taxon>
        <taxon>Sphaerotilaceae</taxon>
        <taxon>Pseudaquabacterium</taxon>
    </lineage>
</organism>
<keyword evidence="2" id="KW-0560">Oxidoreductase</keyword>
<dbReference type="PANTHER" id="PTHR13847:SF280">
    <property type="entry name" value="D-AMINO ACID DEHYDROGENASE"/>
    <property type="match status" value="1"/>
</dbReference>
<dbReference type="Pfam" id="PF01266">
    <property type="entry name" value="DAO"/>
    <property type="match status" value="1"/>
</dbReference>
<gene>
    <name evidence="4" type="primary">dadA_1</name>
    <name evidence="4" type="ORF">AQPW35_13820</name>
</gene>
<dbReference type="RefSeq" id="WP_137732025.1">
    <property type="nucleotide sequence ID" value="NZ_BJCL01000002.1"/>
</dbReference>
<dbReference type="GO" id="GO:0005737">
    <property type="term" value="C:cytoplasm"/>
    <property type="evidence" value="ECO:0007669"/>
    <property type="project" value="TreeGrafter"/>
</dbReference>
<reference evidence="5" key="1">
    <citation type="submission" date="2019-03" db="EMBL/GenBank/DDBJ databases">
        <title>Aquabacterium pictum sp.nov., the first bacteriochlorophyll a-containing freshwater bacterium in the genus Aquabacterium of the class Betaproteobacteria.</title>
        <authorList>
            <person name="Hirose S."/>
            <person name="Tank M."/>
            <person name="Hara E."/>
            <person name="Tamaki H."/>
            <person name="Takaichi S."/>
            <person name="Haruta S."/>
            <person name="Hanada S."/>
        </authorList>
    </citation>
    <scope>NUCLEOTIDE SEQUENCE [LARGE SCALE GENOMIC DNA]</scope>
    <source>
        <strain evidence="5">W35</strain>
    </source>
</reference>
<name>A0A480AL56_9BURK</name>
<dbReference type="NCBIfam" id="NF001933">
    <property type="entry name" value="PRK00711.1"/>
    <property type="match status" value="1"/>
</dbReference>
<evidence type="ECO:0000313" key="4">
    <source>
        <dbReference type="EMBL" id="GCL62301.1"/>
    </source>
</evidence>
<evidence type="ECO:0000256" key="2">
    <source>
        <dbReference type="ARBA" id="ARBA00023002"/>
    </source>
</evidence>
<evidence type="ECO:0000259" key="3">
    <source>
        <dbReference type="Pfam" id="PF01266"/>
    </source>
</evidence>
<keyword evidence="5" id="KW-1185">Reference proteome</keyword>
<comment type="caution">
    <text evidence="4">The sequence shown here is derived from an EMBL/GenBank/DDBJ whole genome shotgun (WGS) entry which is preliminary data.</text>
</comment>
<dbReference type="Gene3D" id="3.50.50.60">
    <property type="entry name" value="FAD/NAD(P)-binding domain"/>
    <property type="match status" value="2"/>
</dbReference>
<dbReference type="SUPFAM" id="SSF54373">
    <property type="entry name" value="FAD-linked reductases, C-terminal domain"/>
    <property type="match status" value="1"/>
</dbReference>
<dbReference type="InterPro" id="IPR006076">
    <property type="entry name" value="FAD-dep_OxRdtase"/>
</dbReference>
<dbReference type="OrthoDB" id="18526at2"/>
<protein>
    <submittedName>
        <fullName evidence="4">D-amino acid dehydrogenase</fullName>
    </submittedName>
</protein>
<dbReference type="EMBL" id="BJCL01000002">
    <property type="protein sequence ID" value="GCL62301.1"/>
    <property type="molecule type" value="Genomic_DNA"/>
</dbReference>
<dbReference type="Gene3D" id="3.30.9.10">
    <property type="entry name" value="D-Amino Acid Oxidase, subunit A, domain 2"/>
    <property type="match status" value="1"/>
</dbReference>
<evidence type="ECO:0000313" key="5">
    <source>
        <dbReference type="Proteomes" id="UP000301751"/>
    </source>
</evidence>
<evidence type="ECO:0000256" key="1">
    <source>
        <dbReference type="ARBA" id="ARBA00009410"/>
    </source>
</evidence>
<dbReference type="SUPFAM" id="SSF51905">
    <property type="entry name" value="FAD/NAD(P)-binding domain"/>
    <property type="match status" value="1"/>
</dbReference>
<dbReference type="PANTHER" id="PTHR13847">
    <property type="entry name" value="SARCOSINE DEHYDROGENASE-RELATED"/>
    <property type="match status" value="1"/>
</dbReference>
<accession>A0A480AL56</accession>
<dbReference type="GO" id="GO:0008718">
    <property type="term" value="F:D-amino-acid dehydrogenase activity"/>
    <property type="evidence" value="ECO:0007669"/>
    <property type="project" value="TreeGrafter"/>
</dbReference>
<dbReference type="AlphaFoldDB" id="A0A480AL56"/>
<proteinExistence type="inferred from homology"/>
<feature type="domain" description="FAD dependent oxidoreductase" evidence="3">
    <location>
        <begin position="2"/>
        <end position="404"/>
    </location>
</feature>
<dbReference type="InterPro" id="IPR036188">
    <property type="entry name" value="FAD/NAD-bd_sf"/>
</dbReference>
<sequence length="425" mass="44840">MRVAVIGAGIVGVTTAFELAQDGHAVTVFERRGSVAEETSFANAGVVAPGYVTPWAAPGMPAKVLKHLLSRHAPVRMAWPPAPGQLGWLWRWWRACRAPVFAANRAQMYRLARYSQQRLQALTQALQLEHEQAQGYLVLLRSAQDLAGARGSLKLLAELGVDFHLVDAARARQVEPGLNPSAPLHAAVHLPSDEVGNCRQFAQAMRAEAQRLGAVFQFQRQVLAITPGAAPVVQHRAAGGTAAPQADAFDAVVVCAALGSAALLRPLGLRLPLLAVHGFSLTAPLRVLEGHPHLGPQAGVMDEKYKVAISRLGQRVRVAGSAEVGGRLDVMAPAALSTLHKVLDDWFPGSAHLAQAQRWKGARPMLPDGPPVLGASGAPGVWLNLGHGSSGWALSCGSARVLADQLAGRAAAIDVSGLDVARLAR</sequence>
<dbReference type="Proteomes" id="UP000301751">
    <property type="component" value="Unassembled WGS sequence"/>
</dbReference>